<evidence type="ECO:0000256" key="2">
    <source>
        <dbReference type="ARBA" id="ARBA00006117"/>
    </source>
</evidence>
<dbReference type="Pfam" id="PF06800">
    <property type="entry name" value="Sugar_transport"/>
    <property type="match status" value="1"/>
</dbReference>
<feature type="transmembrane region" description="Helical" evidence="8">
    <location>
        <begin position="267"/>
        <end position="287"/>
    </location>
</feature>
<feature type="transmembrane region" description="Helical" evidence="8">
    <location>
        <begin position="31"/>
        <end position="48"/>
    </location>
</feature>
<name>A0A1H9SQ23_9LACT</name>
<dbReference type="InterPro" id="IPR037185">
    <property type="entry name" value="EmrE-like"/>
</dbReference>
<dbReference type="AlphaFoldDB" id="A0A1H9SQ23"/>
<evidence type="ECO:0000256" key="6">
    <source>
        <dbReference type="ARBA" id="ARBA00022989"/>
    </source>
</evidence>
<organism evidence="9 10">
    <name type="scientific">Isobaculum melis</name>
    <dbReference type="NCBI Taxonomy" id="142588"/>
    <lineage>
        <taxon>Bacteria</taxon>
        <taxon>Bacillati</taxon>
        <taxon>Bacillota</taxon>
        <taxon>Bacilli</taxon>
        <taxon>Lactobacillales</taxon>
        <taxon>Carnobacteriaceae</taxon>
        <taxon>Isobaculum</taxon>
    </lineage>
</organism>
<evidence type="ECO:0000256" key="1">
    <source>
        <dbReference type="ARBA" id="ARBA00004651"/>
    </source>
</evidence>
<evidence type="ECO:0000313" key="9">
    <source>
        <dbReference type="EMBL" id="SER87066.1"/>
    </source>
</evidence>
<dbReference type="InterPro" id="IPR010651">
    <property type="entry name" value="Sugar_transport"/>
</dbReference>
<dbReference type="STRING" id="142588.SAMN04488559_10893"/>
<protein>
    <submittedName>
        <fullName evidence="9">Glucose uptake protein</fullName>
    </submittedName>
</protein>
<evidence type="ECO:0000256" key="8">
    <source>
        <dbReference type="SAM" id="Phobius"/>
    </source>
</evidence>
<feature type="transmembrane region" description="Helical" evidence="8">
    <location>
        <begin position="55"/>
        <end position="71"/>
    </location>
</feature>
<feature type="transmembrane region" description="Helical" evidence="8">
    <location>
        <begin position="116"/>
        <end position="135"/>
    </location>
</feature>
<keyword evidence="6 8" id="KW-1133">Transmembrane helix</keyword>
<feature type="transmembrane region" description="Helical" evidence="8">
    <location>
        <begin position="182"/>
        <end position="201"/>
    </location>
</feature>
<evidence type="ECO:0000256" key="5">
    <source>
        <dbReference type="ARBA" id="ARBA00022692"/>
    </source>
</evidence>
<feature type="transmembrane region" description="Helical" evidence="8">
    <location>
        <begin position="156"/>
        <end position="176"/>
    </location>
</feature>
<sequence>MTLLIAIIPAIAWGSIGLVSGKMGGNAYNQTLGMTIGAFLFSLGVFFVYQPTMDWFIIGVGLLSGMFWALGQNQQFQSMSFIGVSTALPISTGFQLMGNTLAGVILFKEWVTTRDTILGTTALIILILGVVLTSLRDKKAAPAVGSGETKNEFSKGFRAIAISTVGYVLYSVTINASGVNPIAVILPQAGGMLLGGMLMSFNQDVYNKYTLRNIVSGILWGIGNIFMLISMKSVGLAVAFSLSQTGIIISTLGGILFLGEKKTKKQFISIVIGCLLIIVGGVLIGYIKSGS</sequence>
<feature type="transmembrane region" description="Helical" evidence="8">
    <location>
        <begin position="237"/>
        <end position="258"/>
    </location>
</feature>
<dbReference type="OrthoDB" id="1452595at2"/>
<feature type="transmembrane region" description="Helical" evidence="8">
    <location>
        <begin position="213"/>
        <end position="231"/>
    </location>
</feature>
<evidence type="ECO:0000256" key="4">
    <source>
        <dbReference type="ARBA" id="ARBA00022597"/>
    </source>
</evidence>
<dbReference type="GO" id="GO:0005886">
    <property type="term" value="C:plasma membrane"/>
    <property type="evidence" value="ECO:0007669"/>
    <property type="project" value="UniProtKB-SubCell"/>
</dbReference>
<accession>A0A1H9SQ23</accession>
<proteinExistence type="inferred from homology"/>
<comment type="similarity">
    <text evidence="2">Belongs to the GRP transporter (TC 2.A.7.5) family.</text>
</comment>
<reference evidence="9 10" key="1">
    <citation type="submission" date="2016-10" db="EMBL/GenBank/DDBJ databases">
        <authorList>
            <person name="de Groot N.N."/>
        </authorList>
    </citation>
    <scope>NUCLEOTIDE SEQUENCE [LARGE SCALE GENOMIC DNA]</scope>
    <source>
        <strain evidence="9 10">DSM 13760</strain>
    </source>
</reference>
<dbReference type="PANTHER" id="PTHR16119:SF17">
    <property type="entry name" value="TRANSMEMBRANE PROTEIN 144"/>
    <property type="match status" value="1"/>
</dbReference>
<gene>
    <name evidence="9" type="ORF">SAMN04488559_10893</name>
</gene>
<dbReference type="PANTHER" id="PTHR16119">
    <property type="entry name" value="TRANSMEMBRANE PROTEIN 144"/>
    <property type="match status" value="1"/>
</dbReference>
<keyword evidence="4" id="KW-0762">Sugar transport</keyword>
<dbReference type="GO" id="GO:0015144">
    <property type="term" value="F:carbohydrate transmembrane transporter activity"/>
    <property type="evidence" value="ECO:0007669"/>
    <property type="project" value="InterPro"/>
</dbReference>
<keyword evidence="7 8" id="KW-0472">Membrane</keyword>
<dbReference type="Proteomes" id="UP000198948">
    <property type="component" value="Unassembled WGS sequence"/>
</dbReference>
<keyword evidence="5 8" id="KW-0812">Transmembrane</keyword>
<evidence type="ECO:0000256" key="3">
    <source>
        <dbReference type="ARBA" id="ARBA00022448"/>
    </source>
</evidence>
<dbReference type="SUPFAM" id="SSF103481">
    <property type="entry name" value="Multidrug resistance efflux transporter EmrE"/>
    <property type="match status" value="2"/>
</dbReference>
<keyword evidence="10" id="KW-1185">Reference proteome</keyword>
<dbReference type="EMBL" id="FOHA01000008">
    <property type="protein sequence ID" value="SER87066.1"/>
    <property type="molecule type" value="Genomic_DNA"/>
</dbReference>
<evidence type="ECO:0000313" key="10">
    <source>
        <dbReference type="Proteomes" id="UP000198948"/>
    </source>
</evidence>
<comment type="subcellular location">
    <subcellularLocation>
        <location evidence="1">Cell membrane</location>
        <topology evidence="1">Multi-pass membrane protein</topology>
    </subcellularLocation>
</comment>
<dbReference type="RefSeq" id="WP_092652098.1">
    <property type="nucleotide sequence ID" value="NZ_FOHA01000008.1"/>
</dbReference>
<keyword evidence="3" id="KW-0813">Transport</keyword>
<evidence type="ECO:0000256" key="7">
    <source>
        <dbReference type="ARBA" id="ARBA00023136"/>
    </source>
</evidence>